<proteinExistence type="predicted"/>
<sequence length="68" mass="7707">MKSIKSETPKAIRKLLKQNLKRKSCYINCKKIQCADGFQCQVRISISKLGDLPYDQSIGTFPQCVSLN</sequence>
<dbReference type="WBParaSite" id="Gr19_v10_g2162.t1">
    <property type="protein sequence ID" value="Gr19_v10_g2162.t1"/>
    <property type="gene ID" value="Gr19_v10_g2162"/>
</dbReference>
<dbReference type="Proteomes" id="UP000887572">
    <property type="component" value="Unplaced"/>
</dbReference>
<evidence type="ECO:0000313" key="2">
    <source>
        <dbReference type="WBParaSite" id="Gr19_v10_g2162.t1"/>
    </source>
</evidence>
<dbReference type="AlphaFoldDB" id="A0A914HL74"/>
<keyword evidence="1" id="KW-1185">Reference proteome</keyword>
<name>A0A914HL74_GLORO</name>
<organism evidence="1 2">
    <name type="scientific">Globodera rostochiensis</name>
    <name type="common">Golden nematode worm</name>
    <name type="synonym">Heterodera rostochiensis</name>
    <dbReference type="NCBI Taxonomy" id="31243"/>
    <lineage>
        <taxon>Eukaryota</taxon>
        <taxon>Metazoa</taxon>
        <taxon>Ecdysozoa</taxon>
        <taxon>Nematoda</taxon>
        <taxon>Chromadorea</taxon>
        <taxon>Rhabditida</taxon>
        <taxon>Tylenchina</taxon>
        <taxon>Tylenchomorpha</taxon>
        <taxon>Tylenchoidea</taxon>
        <taxon>Heteroderidae</taxon>
        <taxon>Heteroderinae</taxon>
        <taxon>Globodera</taxon>
    </lineage>
</organism>
<accession>A0A914HL74</accession>
<reference evidence="2" key="1">
    <citation type="submission" date="2022-11" db="UniProtKB">
        <authorList>
            <consortium name="WormBaseParasite"/>
        </authorList>
    </citation>
    <scope>IDENTIFICATION</scope>
</reference>
<protein>
    <submittedName>
        <fullName evidence="2">Uncharacterized protein</fullName>
    </submittedName>
</protein>
<evidence type="ECO:0000313" key="1">
    <source>
        <dbReference type="Proteomes" id="UP000887572"/>
    </source>
</evidence>